<proteinExistence type="inferred from homology"/>
<comment type="similarity">
    <text evidence="2 7 8">In the C-terminal section; belongs to the NAD synthetase family.</text>
</comment>
<dbReference type="UniPathway" id="UPA00253">
    <property type="reaction ID" value="UER00334"/>
</dbReference>
<feature type="binding site" evidence="7">
    <location>
        <begin position="291"/>
        <end position="298"/>
    </location>
    <ligand>
        <name>ATP</name>
        <dbReference type="ChEBI" id="CHEBI:30616"/>
    </ligand>
</feature>
<dbReference type="NCBIfam" id="TIGR00552">
    <property type="entry name" value="nadE"/>
    <property type="match status" value="1"/>
</dbReference>
<dbReference type="CDD" id="cd00553">
    <property type="entry name" value="NAD_synthase"/>
    <property type="match status" value="1"/>
</dbReference>
<protein>
    <recommendedName>
        <fullName evidence="7 8">Glutamine-dependent NAD(+) synthetase</fullName>
        <ecNumber evidence="7 8">6.3.5.1</ecNumber>
    </recommendedName>
    <alternativeName>
        <fullName evidence="7 8">NAD(+) synthase [glutamine-hydrolyzing]</fullName>
    </alternativeName>
</protein>
<feature type="active site" description="Proton acceptor; for glutaminase activity" evidence="7">
    <location>
        <position position="39"/>
    </location>
</feature>
<dbReference type="InterPro" id="IPR003010">
    <property type="entry name" value="C-N_Hydrolase"/>
</dbReference>
<feature type="domain" description="CN hydrolase" evidence="10">
    <location>
        <begin position="1"/>
        <end position="251"/>
    </location>
</feature>
<dbReference type="InterPro" id="IPR003694">
    <property type="entry name" value="NAD_synthase"/>
</dbReference>
<feature type="binding site" evidence="7">
    <location>
        <position position="512"/>
    </location>
    <ligand>
        <name>deamido-NAD(+)</name>
        <dbReference type="ChEBI" id="CHEBI:58437"/>
        <note>ligand shared between two neighboring subunits</note>
    </ligand>
</feature>
<accession>A0A3T0D3S0</accession>
<feature type="binding site" evidence="7">
    <location>
        <position position="114"/>
    </location>
    <ligand>
        <name>L-glutamine</name>
        <dbReference type="ChEBI" id="CHEBI:58359"/>
    </ligand>
</feature>
<comment type="caution">
    <text evidence="7">Lacks conserved residue(s) required for the propagation of feature annotation.</text>
</comment>
<sequence length="540" mass="60879">MKVLLCQINPIVGDIEGNTKKIIRIIKSHRDAKILIFPELAICGYPPKDLLFQKDFIEAVDKAVEKIAKEVEDSFVVVGSPTKSHHVSKLFNSAIIFHQGRIEKIIHKTLLPSYDVFDENRYFIPSPAREVVTIEGINFGISICEDIWNINNDENAMYDINVLDELCQKGAKVFINLSASPYHYTKLENQRLKVLKEAATKYGIPVIYVNQVGGNDELIFDGNSVVVSSDGRLVAKAKEFEEDILEIDLENIDKMPEIEIHEDISWIKKALVLGIRDYFEKTGITKKAVVGLSGGIDSSVVCCLAVEALGRENVLGVSMPSRYSSEHSLKDARKLAENLGIEFRVYSIEEPFKSYLKMFNGSEVALQDLAEENIQARIRGNILMFISNRENRLVLTTGNKSELAVGYCTLYGDMAGGLAVISDLPKMLVYELARYINREREIIPHNVLVKPPSAELRPNQKDQDSLPPYEILDPILVAYIEELKSVDEIVQMGYPKDLVLKIIKMVERAEYKRKQAAPGLKVTSKAFGFGRRMPIVQRWV</sequence>
<evidence type="ECO:0000256" key="2">
    <source>
        <dbReference type="ARBA" id="ARBA00007145"/>
    </source>
</evidence>
<feature type="binding site" evidence="7">
    <location>
        <position position="397"/>
    </location>
    <ligand>
        <name>ATP</name>
        <dbReference type="ChEBI" id="CHEBI:30616"/>
    </ligand>
</feature>
<dbReference type="RefSeq" id="WP_127350923.1">
    <property type="nucleotide sequence ID" value="NZ_CP034791.1"/>
</dbReference>
<evidence type="ECO:0000256" key="1">
    <source>
        <dbReference type="ARBA" id="ARBA00005188"/>
    </source>
</evidence>
<comment type="function">
    <text evidence="7">Catalyzes the ATP-dependent amidation of deamido-NAD to form NAD. Uses L-glutamine as a nitrogen source.</text>
</comment>
<dbReference type="InterPro" id="IPR014445">
    <property type="entry name" value="Gln-dep_NAD_synthase"/>
</dbReference>
<dbReference type="HAMAP" id="MF_02090">
    <property type="entry name" value="NadE_glutamine_dep"/>
    <property type="match status" value="1"/>
</dbReference>
<dbReference type="SUPFAM" id="SSF52402">
    <property type="entry name" value="Adenine nucleotide alpha hydrolases-like"/>
    <property type="match status" value="1"/>
</dbReference>
<keyword evidence="6 7" id="KW-0520">NAD</keyword>
<evidence type="ECO:0000313" key="12">
    <source>
        <dbReference type="Proteomes" id="UP000282930"/>
    </source>
</evidence>
<keyword evidence="3 7" id="KW-0436">Ligase</keyword>
<dbReference type="Pfam" id="PF00795">
    <property type="entry name" value="CN_hydrolase"/>
    <property type="match status" value="1"/>
</dbReference>
<evidence type="ECO:0000256" key="8">
    <source>
        <dbReference type="PIRNR" id="PIRNR006630"/>
    </source>
</evidence>
<dbReference type="KEGG" id="ccha:ELD05_00605"/>
<feature type="active site" description="For glutaminase activity" evidence="7">
    <location>
        <position position="108"/>
    </location>
</feature>
<dbReference type="InterPro" id="IPR036526">
    <property type="entry name" value="C-N_Hydrolase_sf"/>
</dbReference>
<name>A0A3T0D3S0_9FIRM</name>
<dbReference type="PROSITE" id="PS50263">
    <property type="entry name" value="CN_HYDROLASE"/>
    <property type="match status" value="1"/>
</dbReference>
<feature type="binding site" evidence="7">
    <location>
        <position position="373"/>
    </location>
    <ligand>
        <name>deamido-NAD(+)</name>
        <dbReference type="ChEBI" id="CHEBI:58437"/>
        <note>ligand shared between two neighboring subunits</note>
    </ligand>
</feature>
<gene>
    <name evidence="7" type="primary">nadE</name>
    <name evidence="11" type="ORF">ELD05_00605</name>
</gene>
<dbReference type="EC" id="6.3.5.1" evidence="7 8"/>
<comment type="similarity">
    <text evidence="9">Belongs to the NAD synthetase family.</text>
</comment>
<dbReference type="EMBL" id="CP034791">
    <property type="protein sequence ID" value="AZT89303.1"/>
    <property type="molecule type" value="Genomic_DNA"/>
</dbReference>
<evidence type="ECO:0000256" key="4">
    <source>
        <dbReference type="ARBA" id="ARBA00022741"/>
    </source>
</evidence>
<dbReference type="Gene3D" id="3.60.110.10">
    <property type="entry name" value="Carbon-nitrogen hydrolase"/>
    <property type="match status" value="1"/>
</dbReference>
<dbReference type="Pfam" id="PF02540">
    <property type="entry name" value="NAD_synthase"/>
    <property type="match status" value="1"/>
</dbReference>
<dbReference type="GO" id="GO:0009435">
    <property type="term" value="P:NAD+ biosynthetic process"/>
    <property type="evidence" value="ECO:0007669"/>
    <property type="project" value="UniProtKB-UniRule"/>
</dbReference>
<feature type="binding site" evidence="7">
    <location>
        <position position="186"/>
    </location>
    <ligand>
        <name>L-glutamine</name>
        <dbReference type="ChEBI" id="CHEBI:58359"/>
    </ligand>
</feature>
<feature type="binding site" evidence="7">
    <location>
        <position position="402"/>
    </location>
    <ligand>
        <name>deamido-NAD(+)</name>
        <dbReference type="ChEBI" id="CHEBI:58437"/>
        <note>ligand shared between two neighboring subunits</note>
    </ligand>
</feature>
<reference evidence="11 12" key="1">
    <citation type="submission" date="2018-12" db="EMBL/GenBank/DDBJ databases">
        <title>Genome sequence from the cellulolytic species, Caldicellulosiruptor changbaiensis.</title>
        <authorList>
            <person name="Blumer-Schuette S.E."/>
            <person name="Mendoza C."/>
        </authorList>
    </citation>
    <scope>NUCLEOTIDE SEQUENCE [LARGE SCALE GENOMIC DNA]</scope>
    <source>
        <strain evidence="11 12">CBS-Z</strain>
    </source>
</reference>
<dbReference type="NCBIfam" id="NF010588">
    <property type="entry name" value="PRK13981.1"/>
    <property type="match status" value="1"/>
</dbReference>
<dbReference type="PANTHER" id="PTHR23090">
    <property type="entry name" value="NH 3 /GLUTAMINE-DEPENDENT NAD + SYNTHETASE"/>
    <property type="match status" value="1"/>
</dbReference>
<evidence type="ECO:0000313" key="11">
    <source>
        <dbReference type="EMBL" id="AZT89303.1"/>
    </source>
</evidence>
<organism evidence="11 12">
    <name type="scientific">Caldicellulosiruptor changbaiensis</name>
    <dbReference type="NCBI Taxonomy" id="1222016"/>
    <lineage>
        <taxon>Bacteria</taxon>
        <taxon>Bacillati</taxon>
        <taxon>Bacillota</taxon>
        <taxon>Bacillota incertae sedis</taxon>
        <taxon>Caldicellulosiruptorales</taxon>
        <taxon>Caldicellulosiruptoraceae</taxon>
        <taxon>Caldicellulosiruptor</taxon>
    </lineage>
</organism>
<dbReference type="GO" id="GO:0004359">
    <property type="term" value="F:glutaminase activity"/>
    <property type="evidence" value="ECO:0007669"/>
    <property type="project" value="InterPro"/>
</dbReference>
<dbReference type="Proteomes" id="UP000282930">
    <property type="component" value="Chromosome"/>
</dbReference>
<evidence type="ECO:0000256" key="7">
    <source>
        <dbReference type="HAMAP-Rule" id="MF_02090"/>
    </source>
</evidence>
<dbReference type="AlphaFoldDB" id="A0A3T0D3S0"/>
<dbReference type="SUPFAM" id="SSF56317">
    <property type="entry name" value="Carbon-nitrogen hydrolase"/>
    <property type="match status" value="1"/>
</dbReference>
<evidence type="ECO:0000256" key="6">
    <source>
        <dbReference type="ARBA" id="ARBA00023027"/>
    </source>
</evidence>
<evidence type="ECO:0000256" key="3">
    <source>
        <dbReference type="ARBA" id="ARBA00022598"/>
    </source>
</evidence>
<dbReference type="GO" id="GO:0005737">
    <property type="term" value="C:cytoplasm"/>
    <property type="evidence" value="ECO:0007669"/>
    <property type="project" value="InterPro"/>
</dbReference>
<dbReference type="GO" id="GO:0003952">
    <property type="term" value="F:NAD+ synthase (glutamine-hydrolyzing) activity"/>
    <property type="evidence" value="ECO:0007669"/>
    <property type="project" value="UniProtKB-UniRule"/>
</dbReference>
<comment type="pathway">
    <text evidence="1 7 8">Cofactor biosynthesis; NAD(+) biosynthesis; NAD(+) from deamido-NAD(+) (L-Gln route): step 1/1.</text>
</comment>
<dbReference type="InterPro" id="IPR014729">
    <property type="entry name" value="Rossmann-like_a/b/a_fold"/>
</dbReference>
<dbReference type="FunFam" id="3.40.50.620:FF:000106">
    <property type="entry name" value="Glutamine-dependent NAD(+) synthetase"/>
    <property type="match status" value="1"/>
</dbReference>
<dbReference type="GO" id="GO:0005524">
    <property type="term" value="F:ATP binding"/>
    <property type="evidence" value="ECO:0007669"/>
    <property type="project" value="UniProtKB-UniRule"/>
</dbReference>
<evidence type="ECO:0000259" key="10">
    <source>
        <dbReference type="PROSITE" id="PS50263"/>
    </source>
</evidence>
<dbReference type="InterPro" id="IPR022310">
    <property type="entry name" value="NAD/GMP_synthase"/>
</dbReference>
<comment type="catalytic activity">
    <reaction evidence="7 8">
        <text>deamido-NAD(+) + L-glutamine + ATP + H2O = L-glutamate + AMP + diphosphate + NAD(+) + H(+)</text>
        <dbReference type="Rhea" id="RHEA:24384"/>
        <dbReference type="ChEBI" id="CHEBI:15377"/>
        <dbReference type="ChEBI" id="CHEBI:15378"/>
        <dbReference type="ChEBI" id="CHEBI:29985"/>
        <dbReference type="ChEBI" id="CHEBI:30616"/>
        <dbReference type="ChEBI" id="CHEBI:33019"/>
        <dbReference type="ChEBI" id="CHEBI:57540"/>
        <dbReference type="ChEBI" id="CHEBI:58359"/>
        <dbReference type="ChEBI" id="CHEBI:58437"/>
        <dbReference type="ChEBI" id="CHEBI:456215"/>
        <dbReference type="EC" id="6.3.5.1"/>
    </reaction>
</comment>
<feature type="active site" description="Nucleophile; for glutaminase activity" evidence="7">
    <location>
        <position position="144"/>
    </location>
</feature>
<dbReference type="PANTHER" id="PTHR23090:SF9">
    <property type="entry name" value="GLUTAMINE-DEPENDENT NAD(+) SYNTHETASE"/>
    <property type="match status" value="1"/>
</dbReference>
<dbReference type="PIRSF" id="PIRSF006630">
    <property type="entry name" value="NADS_GAT"/>
    <property type="match status" value="1"/>
</dbReference>
<keyword evidence="4 7" id="KW-0547">Nucleotide-binding</keyword>
<keyword evidence="5 7" id="KW-0067">ATP-binding</keyword>
<evidence type="ECO:0000256" key="9">
    <source>
        <dbReference type="RuleBase" id="RU003811"/>
    </source>
</evidence>
<evidence type="ECO:0000256" key="5">
    <source>
        <dbReference type="ARBA" id="ARBA00022840"/>
    </source>
</evidence>
<dbReference type="Gene3D" id="3.40.50.620">
    <property type="entry name" value="HUPs"/>
    <property type="match status" value="1"/>
</dbReference>
<dbReference type="CDD" id="cd07570">
    <property type="entry name" value="GAT_Gln-NAD-synth"/>
    <property type="match status" value="1"/>
</dbReference>
<keyword evidence="12" id="KW-1185">Reference proteome</keyword>
<dbReference type="GO" id="GO:0008795">
    <property type="term" value="F:NAD+ synthase activity"/>
    <property type="evidence" value="ECO:0007669"/>
    <property type="project" value="UniProtKB-UniRule"/>
</dbReference>
<feature type="binding site" evidence="7">
    <location>
        <position position="180"/>
    </location>
    <ligand>
        <name>L-glutamine</name>
        <dbReference type="ChEBI" id="CHEBI:58359"/>
    </ligand>
</feature>